<evidence type="ECO:0000256" key="5">
    <source>
        <dbReference type="ARBA" id="ARBA00022989"/>
    </source>
</evidence>
<evidence type="ECO:0000256" key="7">
    <source>
        <dbReference type="ARBA" id="ARBA00023284"/>
    </source>
</evidence>
<name>A0A495VC39_9GAMM</name>
<dbReference type="InterPro" id="IPR050183">
    <property type="entry name" value="DsbB"/>
</dbReference>
<keyword evidence="4" id="KW-0249">Electron transport</keyword>
<dbReference type="Pfam" id="PF02600">
    <property type="entry name" value="DsbB"/>
    <property type="match status" value="1"/>
</dbReference>
<keyword evidence="5 8" id="KW-1133">Transmembrane helix</keyword>
<dbReference type="OrthoDB" id="3711263at2"/>
<accession>A0A495VC39</accession>
<protein>
    <submittedName>
        <fullName evidence="9">Disulfide bond formation protein DsbB</fullName>
    </submittedName>
</protein>
<gene>
    <name evidence="9" type="ORF">BDD21_4527</name>
</gene>
<evidence type="ECO:0000313" key="10">
    <source>
        <dbReference type="Proteomes" id="UP000274556"/>
    </source>
</evidence>
<dbReference type="GO" id="GO:0006457">
    <property type="term" value="P:protein folding"/>
    <property type="evidence" value="ECO:0007669"/>
    <property type="project" value="InterPro"/>
</dbReference>
<keyword evidence="2" id="KW-1003">Cell membrane</keyword>
<keyword evidence="10" id="KW-1185">Reference proteome</keyword>
<evidence type="ECO:0000256" key="6">
    <source>
        <dbReference type="ARBA" id="ARBA00023136"/>
    </source>
</evidence>
<reference evidence="9 10" key="1">
    <citation type="submission" date="2018-10" db="EMBL/GenBank/DDBJ databases">
        <title>Genomic Encyclopedia of Archaeal and Bacterial Type Strains, Phase II (KMG-II): from individual species to whole genera.</title>
        <authorList>
            <person name="Goeker M."/>
        </authorList>
    </citation>
    <scope>NUCLEOTIDE SEQUENCE [LARGE SCALE GENOMIC DNA]</scope>
    <source>
        <strain evidence="9 10">DSM 235</strain>
    </source>
</reference>
<feature type="transmembrane region" description="Helical" evidence="8">
    <location>
        <begin position="144"/>
        <end position="164"/>
    </location>
</feature>
<dbReference type="AlphaFoldDB" id="A0A495VC39"/>
<evidence type="ECO:0000256" key="3">
    <source>
        <dbReference type="ARBA" id="ARBA00022692"/>
    </source>
</evidence>
<evidence type="ECO:0000313" key="9">
    <source>
        <dbReference type="EMBL" id="RKT46981.1"/>
    </source>
</evidence>
<dbReference type="GO" id="GO:0015035">
    <property type="term" value="F:protein-disulfide reductase activity"/>
    <property type="evidence" value="ECO:0007669"/>
    <property type="project" value="InterPro"/>
</dbReference>
<proteinExistence type="predicted"/>
<feature type="transmembrane region" description="Helical" evidence="8">
    <location>
        <begin position="40"/>
        <end position="59"/>
    </location>
</feature>
<evidence type="ECO:0000256" key="4">
    <source>
        <dbReference type="ARBA" id="ARBA00022982"/>
    </source>
</evidence>
<dbReference type="InterPro" id="IPR003752">
    <property type="entry name" value="DiS_bond_form_DsbB/BdbC"/>
</dbReference>
<comment type="subcellular location">
    <subcellularLocation>
        <location evidence="1">Cell membrane</location>
        <topology evidence="1">Multi-pass membrane protein</topology>
    </subcellularLocation>
</comment>
<dbReference type="RefSeq" id="WP_120799021.1">
    <property type="nucleotide sequence ID" value="NZ_RBXL01000001.1"/>
</dbReference>
<dbReference type="Gene3D" id="1.20.1550.10">
    <property type="entry name" value="DsbB-like"/>
    <property type="match status" value="1"/>
</dbReference>
<dbReference type="GO" id="GO:0005886">
    <property type="term" value="C:plasma membrane"/>
    <property type="evidence" value="ECO:0007669"/>
    <property type="project" value="UniProtKB-SubCell"/>
</dbReference>
<feature type="transmembrane region" description="Helical" evidence="8">
    <location>
        <begin position="9"/>
        <end position="28"/>
    </location>
</feature>
<sequence>MPNIEPRPIWVVIALTSTVIALASLVLTPLLDLDPCHLCIFQRLLFMILAALAGLAAAWPHPGRSPLPARLAGLTLLPIAALGVGVAAHQSWLQWQPLDGISCIGGPPGPIERVVEWLGQQVPSLFMASGFCEDRELVILGLSLANWAFVFFLAILVAGAWALWRAWRWPHPESTQRRDAR</sequence>
<evidence type="ECO:0000256" key="1">
    <source>
        <dbReference type="ARBA" id="ARBA00004651"/>
    </source>
</evidence>
<evidence type="ECO:0000256" key="2">
    <source>
        <dbReference type="ARBA" id="ARBA00022475"/>
    </source>
</evidence>
<keyword evidence="3 8" id="KW-0812">Transmembrane</keyword>
<keyword evidence="6 8" id="KW-0472">Membrane</keyword>
<dbReference type="PANTHER" id="PTHR36570">
    <property type="entry name" value="DISULFIDE BOND FORMATION PROTEIN B"/>
    <property type="match status" value="1"/>
</dbReference>
<feature type="transmembrane region" description="Helical" evidence="8">
    <location>
        <begin position="71"/>
        <end position="92"/>
    </location>
</feature>
<dbReference type="InterPro" id="IPR023380">
    <property type="entry name" value="DsbB-like_sf"/>
</dbReference>
<dbReference type="SUPFAM" id="SSF158442">
    <property type="entry name" value="DsbB-like"/>
    <property type="match status" value="1"/>
</dbReference>
<evidence type="ECO:0000256" key="8">
    <source>
        <dbReference type="SAM" id="Phobius"/>
    </source>
</evidence>
<keyword evidence="4" id="KW-0813">Transport</keyword>
<keyword evidence="7" id="KW-0676">Redox-active center</keyword>
<organism evidence="9 10">
    <name type="scientific">Thiocapsa rosea</name>
    <dbReference type="NCBI Taxonomy" id="69360"/>
    <lineage>
        <taxon>Bacteria</taxon>
        <taxon>Pseudomonadati</taxon>
        <taxon>Pseudomonadota</taxon>
        <taxon>Gammaproteobacteria</taxon>
        <taxon>Chromatiales</taxon>
        <taxon>Chromatiaceae</taxon>
        <taxon>Thiocapsa</taxon>
    </lineage>
</organism>
<comment type="caution">
    <text evidence="9">The sequence shown here is derived from an EMBL/GenBank/DDBJ whole genome shotgun (WGS) entry which is preliminary data.</text>
</comment>
<dbReference type="EMBL" id="RBXL01000001">
    <property type="protein sequence ID" value="RKT46981.1"/>
    <property type="molecule type" value="Genomic_DNA"/>
</dbReference>
<dbReference type="Proteomes" id="UP000274556">
    <property type="component" value="Unassembled WGS sequence"/>
</dbReference>
<dbReference type="PANTHER" id="PTHR36570:SF3">
    <property type="entry name" value="DISULFIDE BOND FORMATION PROTEIN B"/>
    <property type="match status" value="1"/>
</dbReference>